<comment type="catalytic activity">
    <reaction evidence="6 8">
        <text>hydrogencarbonate + H(+) = CO2 + H2O</text>
        <dbReference type="Rhea" id="RHEA:10748"/>
        <dbReference type="ChEBI" id="CHEBI:15377"/>
        <dbReference type="ChEBI" id="CHEBI:15378"/>
        <dbReference type="ChEBI" id="CHEBI:16526"/>
        <dbReference type="ChEBI" id="CHEBI:17544"/>
        <dbReference type="EC" id="4.2.1.1"/>
    </reaction>
</comment>
<reference evidence="9 10" key="1">
    <citation type="submission" date="2018-02" db="EMBL/GenBank/DDBJ databases">
        <title>Genome sequence of the basidiomycete white-rot fungus Phlebia centrifuga.</title>
        <authorList>
            <person name="Granchi Z."/>
            <person name="Peng M."/>
            <person name="de Vries R.P."/>
            <person name="Hilden K."/>
            <person name="Makela M.R."/>
            <person name="Grigoriev I."/>
            <person name="Riley R."/>
        </authorList>
    </citation>
    <scope>NUCLEOTIDE SEQUENCE [LARGE SCALE GENOMIC DNA]</scope>
    <source>
        <strain evidence="9 10">FBCC195</strain>
    </source>
</reference>
<proteinExistence type="inferred from homology"/>
<evidence type="ECO:0000256" key="1">
    <source>
        <dbReference type="ARBA" id="ARBA00006217"/>
    </source>
</evidence>
<feature type="binding site" evidence="7">
    <location>
        <position position="54"/>
    </location>
    <ligand>
        <name>Zn(2+)</name>
        <dbReference type="ChEBI" id="CHEBI:29105"/>
    </ligand>
</feature>
<dbReference type="GO" id="GO:0008270">
    <property type="term" value="F:zinc ion binding"/>
    <property type="evidence" value="ECO:0007669"/>
    <property type="project" value="UniProtKB-UniRule"/>
</dbReference>
<feature type="binding site" evidence="7">
    <location>
        <position position="110"/>
    </location>
    <ligand>
        <name>Zn(2+)</name>
        <dbReference type="ChEBI" id="CHEBI:29105"/>
    </ligand>
</feature>
<evidence type="ECO:0000256" key="4">
    <source>
        <dbReference type="ARBA" id="ARBA00022833"/>
    </source>
</evidence>
<sequence length="215" mass="22943">MPSANGKTAHDPSGVLGRLLFSNSQWASDVEHAEPGFFEESAKGQAPKVLWIGCADSRVPESVVLACKPGEVFVHRNIANQVHLDDDNILSVLTYAVIHLGVEHVVVVGHTNCGGVAACLAGASQPSSPPSSSLERWLNPLTNIARSLKSPSSHELVEASVRQQVQNVLESDVIKMAWSADPAERGQAKLLGVHGWVYEIESGHVKDLGVSAYGR</sequence>
<dbReference type="GO" id="GO:0071244">
    <property type="term" value="P:cellular response to carbon dioxide"/>
    <property type="evidence" value="ECO:0007669"/>
    <property type="project" value="TreeGrafter"/>
</dbReference>
<dbReference type="PANTHER" id="PTHR11002">
    <property type="entry name" value="CARBONIC ANHYDRASE"/>
    <property type="match status" value="1"/>
</dbReference>
<accession>A0A2R6NVB1</accession>
<evidence type="ECO:0000313" key="9">
    <source>
        <dbReference type="EMBL" id="PSR77471.1"/>
    </source>
</evidence>
<dbReference type="GO" id="GO:0004089">
    <property type="term" value="F:carbonate dehydratase activity"/>
    <property type="evidence" value="ECO:0007669"/>
    <property type="project" value="UniProtKB-UniRule"/>
</dbReference>
<dbReference type="OrthoDB" id="10248475at2759"/>
<gene>
    <name evidence="9" type="ORF">PHLCEN_2v7902</name>
</gene>
<dbReference type="InterPro" id="IPR001765">
    <property type="entry name" value="Carbonic_anhydrase"/>
</dbReference>
<dbReference type="Gene3D" id="3.40.1050.10">
    <property type="entry name" value="Carbonic anhydrase"/>
    <property type="match status" value="1"/>
</dbReference>
<comment type="caution">
    <text evidence="9">The sequence shown here is derived from an EMBL/GenBank/DDBJ whole genome shotgun (WGS) entry which is preliminary data.</text>
</comment>
<evidence type="ECO:0000256" key="3">
    <source>
        <dbReference type="ARBA" id="ARBA00022723"/>
    </source>
</evidence>
<dbReference type="Pfam" id="PF00484">
    <property type="entry name" value="Pro_CA"/>
    <property type="match status" value="1"/>
</dbReference>
<evidence type="ECO:0000256" key="7">
    <source>
        <dbReference type="PIRSR" id="PIRSR601765-1"/>
    </source>
</evidence>
<name>A0A2R6NVB1_9APHY</name>
<evidence type="ECO:0000256" key="8">
    <source>
        <dbReference type="RuleBase" id="RU003956"/>
    </source>
</evidence>
<feature type="binding site" evidence="7">
    <location>
        <position position="56"/>
    </location>
    <ligand>
        <name>Zn(2+)</name>
        <dbReference type="ChEBI" id="CHEBI:29105"/>
    </ligand>
</feature>
<keyword evidence="4 7" id="KW-0862">Zinc</keyword>
<dbReference type="PANTHER" id="PTHR11002:SF76">
    <property type="entry name" value="CARBONIC ANHYDRASE"/>
    <property type="match status" value="1"/>
</dbReference>
<dbReference type="SUPFAM" id="SSF53056">
    <property type="entry name" value="beta-carbonic anhydrase, cab"/>
    <property type="match status" value="1"/>
</dbReference>
<dbReference type="STRING" id="98765.A0A2R6NVB1"/>
<protein>
    <recommendedName>
        <fullName evidence="2 8">Carbonic anhydrase</fullName>
        <ecNumber evidence="2 8">4.2.1.1</ecNumber>
    </recommendedName>
    <alternativeName>
        <fullName evidence="8">Carbonate dehydratase</fullName>
    </alternativeName>
</protein>
<keyword evidence="3 7" id="KW-0479">Metal-binding</keyword>
<comment type="cofactor">
    <cofactor evidence="7">
        <name>Zn(2+)</name>
        <dbReference type="ChEBI" id="CHEBI:29105"/>
    </cofactor>
    <text evidence="7">Binds 1 zinc ion per subunit.</text>
</comment>
<keyword evidence="10" id="KW-1185">Reference proteome</keyword>
<dbReference type="EMBL" id="MLYV02000794">
    <property type="protein sequence ID" value="PSR77471.1"/>
    <property type="molecule type" value="Genomic_DNA"/>
</dbReference>
<comment type="function">
    <text evidence="8">Reversible hydration of carbon dioxide.</text>
</comment>
<dbReference type="AlphaFoldDB" id="A0A2R6NVB1"/>
<feature type="binding site" evidence="7">
    <location>
        <position position="113"/>
    </location>
    <ligand>
        <name>Zn(2+)</name>
        <dbReference type="ChEBI" id="CHEBI:29105"/>
    </ligand>
</feature>
<dbReference type="Proteomes" id="UP000186601">
    <property type="component" value="Unassembled WGS sequence"/>
</dbReference>
<dbReference type="EC" id="4.2.1.1" evidence="2 8"/>
<dbReference type="GO" id="GO:0034599">
    <property type="term" value="P:cellular response to oxidative stress"/>
    <property type="evidence" value="ECO:0007669"/>
    <property type="project" value="TreeGrafter"/>
</dbReference>
<evidence type="ECO:0000256" key="6">
    <source>
        <dbReference type="ARBA" id="ARBA00048348"/>
    </source>
</evidence>
<evidence type="ECO:0000313" key="10">
    <source>
        <dbReference type="Proteomes" id="UP000186601"/>
    </source>
</evidence>
<comment type="similarity">
    <text evidence="1 8">Belongs to the beta-class carbonic anhydrase family.</text>
</comment>
<organism evidence="9 10">
    <name type="scientific">Hermanssonia centrifuga</name>
    <dbReference type="NCBI Taxonomy" id="98765"/>
    <lineage>
        <taxon>Eukaryota</taxon>
        <taxon>Fungi</taxon>
        <taxon>Dikarya</taxon>
        <taxon>Basidiomycota</taxon>
        <taxon>Agaricomycotina</taxon>
        <taxon>Agaricomycetes</taxon>
        <taxon>Polyporales</taxon>
        <taxon>Meruliaceae</taxon>
        <taxon>Hermanssonia</taxon>
    </lineage>
</organism>
<keyword evidence="5 8" id="KW-0456">Lyase</keyword>
<dbReference type="SMART" id="SM00947">
    <property type="entry name" value="Pro_CA"/>
    <property type="match status" value="1"/>
</dbReference>
<evidence type="ECO:0000256" key="2">
    <source>
        <dbReference type="ARBA" id="ARBA00012925"/>
    </source>
</evidence>
<dbReference type="InterPro" id="IPR036874">
    <property type="entry name" value="Carbonic_anhydrase_sf"/>
</dbReference>
<evidence type="ECO:0000256" key="5">
    <source>
        <dbReference type="ARBA" id="ARBA00023239"/>
    </source>
</evidence>